<dbReference type="EMBL" id="SKBQ01000025">
    <property type="protein sequence ID" value="TPX14829.1"/>
    <property type="molecule type" value="Genomic_DNA"/>
</dbReference>
<evidence type="ECO:0000313" key="3">
    <source>
        <dbReference type="Proteomes" id="UP000319257"/>
    </source>
</evidence>
<dbReference type="PANTHER" id="PTHR21310:SF15">
    <property type="entry name" value="AMINOGLYCOSIDE PHOSPHOTRANSFERASE DOMAIN-CONTAINING PROTEIN"/>
    <property type="match status" value="1"/>
</dbReference>
<evidence type="ECO:0000259" key="1">
    <source>
        <dbReference type="Pfam" id="PF01636"/>
    </source>
</evidence>
<dbReference type="InterPro" id="IPR011009">
    <property type="entry name" value="Kinase-like_dom_sf"/>
</dbReference>
<dbReference type="OrthoDB" id="5598852at2759"/>
<dbReference type="PANTHER" id="PTHR21310">
    <property type="entry name" value="AMINOGLYCOSIDE PHOSPHOTRANSFERASE-RELATED-RELATED"/>
    <property type="match status" value="1"/>
</dbReference>
<evidence type="ECO:0000313" key="2">
    <source>
        <dbReference type="EMBL" id="TPX14829.1"/>
    </source>
</evidence>
<name>A0A507BBR6_9PEZI</name>
<dbReference type="RefSeq" id="XP_030996540.1">
    <property type="nucleotide sequence ID" value="XM_031139404.1"/>
</dbReference>
<accession>A0A507BBR6</accession>
<dbReference type="InterPro" id="IPR051678">
    <property type="entry name" value="AGP_Transferase"/>
</dbReference>
<dbReference type="Pfam" id="PF01636">
    <property type="entry name" value="APH"/>
    <property type="match status" value="1"/>
</dbReference>
<comment type="caution">
    <text evidence="2">The sequence shown here is derived from an EMBL/GenBank/DDBJ whole genome shotgun (WGS) entry which is preliminary data.</text>
</comment>
<dbReference type="Proteomes" id="UP000319257">
    <property type="component" value="Unassembled WGS sequence"/>
</dbReference>
<dbReference type="Gene3D" id="3.90.1200.10">
    <property type="match status" value="1"/>
</dbReference>
<protein>
    <recommendedName>
        <fullName evidence="1">Aminoglycoside phosphotransferase domain-containing protein</fullName>
    </recommendedName>
</protein>
<dbReference type="GeneID" id="41972385"/>
<reference evidence="2 3" key="1">
    <citation type="submission" date="2019-06" db="EMBL/GenBank/DDBJ databases">
        <title>Draft genome sequence of the filamentous fungus Phialemoniopsis curvata isolated from diesel fuel.</title>
        <authorList>
            <person name="Varaljay V.A."/>
            <person name="Lyon W.J."/>
            <person name="Crouch A.L."/>
            <person name="Drake C.E."/>
            <person name="Hollomon J.M."/>
            <person name="Nadeau L.J."/>
            <person name="Nunn H.S."/>
            <person name="Stevenson B.S."/>
            <person name="Bojanowski C.L."/>
            <person name="Crookes-Goodson W.J."/>
        </authorList>
    </citation>
    <scope>NUCLEOTIDE SEQUENCE [LARGE SCALE GENOMIC DNA]</scope>
    <source>
        <strain evidence="2 3">D216</strain>
    </source>
</reference>
<dbReference type="AlphaFoldDB" id="A0A507BBR6"/>
<dbReference type="SUPFAM" id="SSF56112">
    <property type="entry name" value="Protein kinase-like (PK-like)"/>
    <property type="match status" value="1"/>
</dbReference>
<keyword evidence="3" id="KW-1185">Reference proteome</keyword>
<sequence length="329" mass="36074">MAQLCGDLDDEISFFFSQTSATRAECDDLARTMLGGQVKPVSVQGATSYTVVAGRNHDKIVQFRSTDALLDARMLELAKQVHGDIVPVSTALGRIGDGPQRQLAIYEMNRLPGDNYAMVRTSLAEGLQTQLTVIYSLASFFAQAWRNSITPDQYARSAIATEFSSRLANVSSSGILTARLHLAFDEVKEHLPMLISGDLPLVLTHSDLNELNILVDGASGTITGVIDWTDAGIQPFGLTLYARDKVIGSMGPNGWVYLDNANVLRDEFWKVFVQHAGPLSQMQIKSIDIGRKAGYLLRYGTYYSSTQKGVVGLGNMSVEKRRQYLEAIL</sequence>
<proteinExistence type="predicted"/>
<organism evidence="2 3">
    <name type="scientific">Thyridium curvatum</name>
    <dbReference type="NCBI Taxonomy" id="1093900"/>
    <lineage>
        <taxon>Eukaryota</taxon>
        <taxon>Fungi</taxon>
        <taxon>Dikarya</taxon>
        <taxon>Ascomycota</taxon>
        <taxon>Pezizomycotina</taxon>
        <taxon>Sordariomycetes</taxon>
        <taxon>Sordariomycetidae</taxon>
        <taxon>Thyridiales</taxon>
        <taxon>Thyridiaceae</taxon>
        <taxon>Thyridium</taxon>
    </lineage>
</organism>
<gene>
    <name evidence="2" type="ORF">E0L32_004938</name>
</gene>
<feature type="domain" description="Aminoglycoside phosphotransferase" evidence="1">
    <location>
        <begin position="58"/>
        <end position="236"/>
    </location>
</feature>
<dbReference type="InterPro" id="IPR002575">
    <property type="entry name" value="Aminoglycoside_PTrfase"/>
</dbReference>
<dbReference type="InParanoid" id="A0A507BBR6"/>